<protein>
    <submittedName>
        <fullName evidence="2">Uncharacterized protein</fullName>
    </submittedName>
</protein>
<dbReference type="Proteomes" id="UP000031561">
    <property type="component" value="Unassembled WGS sequence"/>
</dbReference>
<accession>A0ABD4SY73</accession>
<keyword evidence="1" id="KW-1133">Transmembrane helix</keyword>
<keyword evidence="3" id="KW-1185">Reference proteome</keyword>
<evidence type="ECO:0000313" key="2">
    <source>
        <dbReference type="EMBL" id="MCM1981284.1"/>
    </source>
</evidence>
<evidence type="ECO:0000256" key="1">
    <source>
        <dbReference type="SAM" id="Phobius"/>
    </source>
</evidence>
<keyword evidence="1" id="KW-0812">Transmembrane</keyword>
<sequence>MLHSTYIYELLRIKTLNPIEMSKPGMRKSLSSLIPQKTSDSGFALPTVIGMGLIVLLVALTAVLRAQDDRTVSQSKQETSRSQLAAEAGVTKIQAFMNRYRSMAKYNACNGDDWASDGSCNNTGTTAADASWGNPNLIPHLNASCGTGTLADSRTALSNWTTTSWQLVDSADPAKGEYRLLRYESNGTLTVEGAVMRGEPGESFSTVTVRIPVFDILNEQVAGLWVQNTISGNPRMDSDVVGPCTGSLTASPLNGKAIIRSQLTMPPAPSIPAKVDHDSNPSTPDVYPTGVYEFSSINSGVPGTNSGSAIGKKLPRLISNNNGATADDQPDSLGIYNYIINSIDDSFEIVPGKAVNIWVTGDINLENKILVNPCNDPGAALTCGPFDIRIYGTGSALTLNEATVVCDVFFHLPGYAASFTSGGTAERDCGSGQKSTGVYWLNSWSGADGTNSVTSPRATWKGALDATSISVPPPRIGPVQRWEPES</sequence>
<name>A0ABD4SY73_9CYAN</name>
<dbReference type="EMBL" id="JTHE03000004">
    <property type="protein sequence ID" value="MCM1981284.1"/>
    <property type="molecule type" value="Genomic_DNA"/>
</dbReference>
<feature type="transmembrane region" description="Helical" evidence="1">
    <location>
        <begin position="43"/>
        <end position="64"/>
    </location>
</feature>
<dbReference type="RefSeq" id="WP_166278539.1">
    <property type="nucleotide sequence ID" value="NZ_JTHE03000004.1"/>
</dbReference>
<gene>
    <name evidence="2" type="ORF">QQ91_0000345</name>
</gene>
<evidence type="ECO:0000313" key="3">
    <source>
        <dbReference type="Proteomes" id="UP000031561"/>
    </source>
</evidence>
<dbReference type="AlphaFoldDB" id="A0ABD4SY73"/>
<proteinExistence type="predicted"/>
<keyword evidence="1" id="KW-0472">Membrane</keyword>
<reference evidence="2 3" key="1">
    <citation type="journal article" date="2015" name="Genome Announc.">
        <title>Draft Genome Sequence of Filamentous Marine Cyanobacterium Lyngbya confervoides Strain BDU141951.</title>
        <authorList>
            <person name="Chandrababunaidu M.M."/>
            <person name="Sen D."/>
            <person name="Tripathy S."/>
        </authorList>
    </citation>
    <scope>NUCLEOTIDE SEQUENCE [LARGE SCALE GENOMIC DNA]</scope>
    <source>
        <strain evidence="2 3">BDU141951</strain>
    </source>
</reference>
<organism evidence="2 3">
    <name type="scientific">Lyngbya confervoides BDU141951</name>
    <dbReference type="NCBI Taxonomy" id="1574623"/>
    <lineage>
        <taxon>Bacteria</taxon>
        <taxon>Bacillati</taxon>
        <taxon>Cyanobacteriota</taxon>
        <taxon>Cyanophyceae</taxon>
        <taxon>Oscillatoriophycideae</taxon>
        <taxon>Oscillatoriales</taxon>
        <taxon>Microcoleaceae</taxon>
        <taxon>Lyngbya</taxon>
    </lineage>
</organism>
<comment type="caution">
    <text evidence="2">The sequence shown here is derived from an EMBL/GenBank/DDBJ whole genome shotgun (WGS) entry which is preliminary data.</text>
</comment>